<comment type="caution">
    <text evidence="14">The sequence shown here is derived from an EMBL/GenBank/DDBJ whole genome shotgun (WGS) entry which is preliminary data.</text>
</comment>
<evidence type="ECO:0000259" key="12">
    <source>
        <dbReference type="Pfam" id="PF07730"/>
    </source>
</evidence>
<feature type="region of interest" description="Disordered" evidence="9">
    <location>
        <begin position="1"/>
        <end position="39"/>
    </location>
</feature>
<keyword evidence="8" id="KW-0902">Two-component regulatory system</keyword>
<keyword evidence="15" id="KW-1185">Reference proteome</keyword>
<evidence type="ECO:0000256" key="1">
    <source>
        <dbReference type="ARBA" id="ARBA00000085"/>
    </source>
</evidence>
<feature type="transmembrane region" description="Helical" evidence="10">
    <location>
        <begin position="118"/>
        <end position="134"/>
    </location>
</feature>
<dbReference type="Proteomes" id="UP000313849">
    <property type="component" value="Unassembled WGS sequence"/>
</dbReference>
<feature type="domain" description="DUF7134" evidence="13">
    <location>
        <begin position="42"/>
        <end position="158"/>
    </location>
</feature>
<dbReference type="SUPFAM" id="SSF55874">
    <property type="entry name" value="ATPase domain of HSP90 chaperone/DNA topoisomerase II/histidine kinase"/>
    <property type="match status" value="1"/>
</dbReference>
<keyword evidence="3" id="KW-0597">Phosphoprotein</keyword>
<evidence type="ECO:0000259" key="11">
    <source>
        <dbReference type="Pfam" id="PF02518"/>
    </source>
</evidence>
<feature type="region of interest" description="Disordered" evidence="9">
    <location>
        <begin position="398"/>
        <end position="433"/>
    </location>
</feature>
<dbReference type="EMBL" id="VENP01000018">
    <property type="protein sequence ID" value="TNU75000.1"/>
    <property type="molecule type" value="Genomic_DNA"/>
</dbReference>
<comment type="catalytic activity">
    <reaction evidence="1">
        <text>ATP + protein L-histidine = ADP + protein N-phospho-L-histidine.</text>
        <dbReference type="EC" id="2.7.13.3"/>
    </reaction>
</comment>
<dbReference type="AlphaFoldDB" id="A0A5C5BE33"/>
<feature type="transmembrane region" description="Helical" evidence="10">
    <location>
        <begin position="146"/>
        <end position="164"/>
    </location>
</feature>
<dbReference type="OrthoDB" id="227596at2"/>
<keyword evidence="10" id="KW-0472">Membrane</keyword>
<evidence type="ECO:0000256" key="3">
    <source>
        <dbReference type="ARBA" id="ARBA00022553"/>
    </source>
</evidence>
<dbReference type="InterPro" id="IPR050482">
    <property type="entry name" value="Sensor_HK_TwoCompSys"/>
</dbReference>
<dbReference type="Pfam" id="PF23539">
    <property type="entry name" value="DUF7134"/>
    <property type="match status" value="1"/>
</dbReference>
<keyword evidence="10" id="KW-1133">Transmembrane helix</keyword>
<dbReference type="GO" id="GO:0000155">
    <property type="term" value="F:phosphorelay sensor kinase activity"/>
    <property type="evidence" value="ECO:0007669"/>
    <property type="project" value="InterPro"/>
</dbReference>
<sequence length="455" mass="48084">MRSPAPTPPPARPRPATDPPPAADPESAAWRRPPASPEERHSDALAAGLLCAVGILSLLLTRTYGLYGQDAAPLALAAPLVLAAIAPLAVRRRWPSAVAVAVAAVFIAAGELSVPETLILNVALFCALYTVGAWEPDRRRATWTRGGIVAVMAVWLFLSFFRATTQDVDLGLPGSALGALTPTAAFWLQQVLINVLYFAGAWWFGNTAWSSARQRALIEHRTEQLAQAQARAARQAVTIERLRIARELHDAVAHHVSLMGVQAAAARALLPRDAPAQSTQASRDQLTALEDSARSAVAELYQLLGTLRDEEAEHDAAGDSASASLSLADLAPLVADAEAAGLHVSVTEVGEPRPLPPLVGLNLFRIAQESLTNVAKHAGPGTRTRIAVRYLPGAVELEVSDDGRGRPGPPPAGGGLGQRGMRERVASMRGELLAEPRSGSGYVVRARVPLEGSRP</sequence>
<evidence type="ECO:0000256" key="2">
    <source>
        <dbReference type="ARBA" id="ARBA00012438"/>
    </source>
</evidence>
<keyword evidence="5" id="KW-0547">Nucleotide-binding</keyword>
<feature type="transmembrane region" description="Helical" evidence="10">
    <location>
        <begin position="44"/>
        <end position="65"/>
    </location>
</feature>
<keyword evidence="4" id="KW-0808">Transferase</keyword>
<protein>
    <recommendedName>
        <fullName evidence="2">histidine kinase</fullName>
        <ecNumber evidence="2">2.7.13.3</ecNumber>
    </recommendedName>
</protein>
<dbReference type="InterPro" id="IPR036890">
    <property type="entry name" value="HATPase_C_sf"/>
</dbReference>
<dbReference type="Gene3D" id="3.30.565.10">
    <property type="entry name" value="Histidine kinase-like ATPase, C-terminal domain"/>
    <property type="match status" value="1"/>
</dbReference>
<evidence type="ECO:0000256" key="4">
    <source>
        <dbReference type="ARBA" id="ARBA00022679"/>
    </source>
</evidence>
<dbReference type="Gene3D" id="1.20.5.1930">
    <property type="match status" value="1"/>
</dbReference>
<proteinExistence type="predicted"/>
<evidence type="ECO:0000313" key="15">
    <source>
        <dbReference type="Proteomes" id="UP000313849"/>
    </source>
</evidence>
<dbReference type="InterPro" id="IPR055558">
    <property type="entry name" value="DUF7134"/>
</dbReference>
<evidence type="ECO:0000256" key="7">
    <source>
        <dbReference type="ARBA" id="ARBA00022840"/>
    </source>
</evidence>
<feature type="domain" description="Histidine kinase/HSP90-like ATPase" evidence="11">
    <location>
        <begin position="362"/>
        <end position="451"/>
    </location>
</feature>
<reference evidence="14 15" key="1">
    <citation type="submission" date="2019-06" db="EMBL/GenBank/DDBJ databases">
        <title>Draft genome sequence of Miniimonas arenae KCTC 19750T isolated from sea sand.</title>
        <authorList>
            <person name="Park S.-J."/>
        </authorList>
    </citation>
    <scope>NUCLEOTIDE SEQUENCE [LARGE SCALE GENOMIC DNA]</scope>
    <source>
        <strain evidence="14 15">KCTC 19750</strain>
    </source>
</reference>
<evidence type="ECO:0000256" key="8">
    <source>
        <dbReference type="ARBA" id="ARBA00023012"/>
    </source>
</evidence>
<dbReference type="CDD" id="cd16917">
    <property type="entry name" value="HATPase_UhpB-NarQ-NarX-like"/>
    <property type="match status" value="1"/>
</dbReference>
<dbReference type="PANTHER" id="PTHR24421:SF10">
    <property type="entry name" value="NITRATE_NITRITE SENSOR PROTEIN NARQ"/>
    <property type="match status" value="1"/>
</dbReference>
<feature type="compositionally biased region" description="Pro residues" evidence="9">
    <location>
        <begin position="1"/>
        <end position="23"/>
    </location>
</feature>
<keyword evidence="6 14" id="KW-0418">Kinase</keyword>
<feature type="transmembrane region" description="Helical" evidence="10">
    <location>
        <begin position="71"/>
        <end position="90"/>
    </location>
</feature>
<gene>
    <name evidence="14" type="ORF">FH969_06435</name>
</gene>
<keyword evidence="7" id="KW-0067">ATP-binding</keyword>
<dbReference type="InterPro" id="IPR003594">
    <property type="entry name" value="HATPase_dom"/>
</dbReference>
<feature type="transmembrane region" description="Helical" evidence="10">
    <location>
        <begin position="184"/>
        <end position="205"/>
    </location>
</feature>
<keyword evidence="10" id="KW-0812">Transmembrane</keyword>
<dbReference type="GO" id="GO:0016020">
    <property type="term" value="C:membrane"/>
    <property type="evidence" value="ECO:0007669"/>
    <property type="project" value="InterPro"/>
</dbReference>
<evidence type="ECO:0000256" key="10">
    <source>
        <dbReference type="SAM" id="Phobius"/>
    </source>
</evidence>
<dbReference type="InterPro" id="IPR011712">
    <property type="entry name" value="Sig_transdc_His_kin_sub3_dim/P"/>
</dbReference>
<dbReference type="PANTHER" id="PTHR24421">
    <property type="entry name" value="NITRATE/NITRITE SENSOR PROTEIN NARX-RELATED"/>
    <property type="match status" value="1"/>
</dbReference>
<dbReference type="Pfam" id="PF02518">
    <property type="entry name" value="HATPase_c"/>
    <property type="match status" value="1"/>
</dbReference>
<evidence type="ECO:0000256" key="5">
    <source>
        <dbReference type="ARBA" id="ARBA00022741"/>
    </source>
</evidence>
<evidence type="ECO:0000313" key="14">
    <source>
        <dbReference type="EMBL" id="TNU75000.1"/>
    </source>
</evidence>
<dbReference type="Pfam" id="PF07730">
    <property type="entry name" value="HisKA_3"/>
    <property type="match status" value="1"/>
</dbReference>
<evidence type="ECO:0000256" key="9">
    <source>
        <dbReference type="SAM" id="MobiDB-lite"/>
    </source>
</evidence>
<accession>A0A5C5BE33</accession>
<dbReference type="GO" id="GO:0005524">
    <property type="term" value="F:ATP binding"/>
    <property type="evidence" value="ECO:0007669"/>
    <property type="project" value="UniProtKB-KW"/>
</dbReference>
<dbReference type="GO" id="GO:0046983">
    <property type="term" value="F:protein dimerization activity"/>
    <property type="evidence" value="ECO:0007669"/>
    <property type="project" value="InterPro"/>
</dbReference>
<dbReference type="EC" id="2.7.13.3" evidence="2"/>
<feature type="domain" description="Signal transduction histidine kinase subgroup 3 dimerisation and phosphoacceptor" evidence="12">
    <location>
        <begin position="240"/>
        <end position="310"/>
    </location>
</feature>
<evidence type="ECO:0000259" key="13">
    <source>
        <dbReference type="Pfam" id="PF23539"/>
    </source>
</evidence>
<name>A0A5C5BE33_9MICO</name>
<evidence type="ECO:0000256" key="6">
    <source>
        <dbReference type="ARBA" id="ARBA00022777"/>
    </source>
</evidence>
<organism evidence="14 15">
    <name type="scientific">Miniimonas arenae</name>
    <dbReference type="NCBI Taxonomy" id="676201"/>
    <lineage>
        <taxon>Bacteria</taxon>
        <taxon>Bacillati</taxon>
        <taxon>Actinomycetota</taxon>
        <taxon>Actinomycetes</taxon>
        <taxon>Micrococcales</taxon>
        <taxon>Beutenbergiaceae</taxon>
        <taxon>Miniimonas</taxon>
    </lineage>
</organism>